<evidence type="ECO:0000313" key="4">
    <source>
        <dbReference type="Proteomes" id="UP000184432"/>
    </source>
</evidence>
<organism evidence="3 4">
    <name type="scientific">Aquimarina spongiae</name>
    <dbReference type="NCBI Taxonomy" id="570521"/>
    <lineage>
        <taxon>Bacteria</taxon>
        <taxon>Pseudomonadati</taxon>
        <taxon>Bacteroidota</taxon>
        <taxon>Flavobacteriia</taxon>
        <taxon>Flavobacteriales</taxon>
        <taxon>Flavobacteriaceae</taxon>
        <taxon>Aquimarina</taxon>
    </lineage>
</organism>
<feature type="chain" id="PRO_5012657943" evidence="2">
    <location>
        <begin position="22"/>
        <end position="273"/>
    </location>
</feature>
<sequence>MLRVFLLVLAFFMVFSGNAQKSVNDYKYVIVPTRYNFLKKDDSYQLNSLTQFLFKKYGFHAILQGQELPADLITNGCKGLQADVTKNSGLFITKLVVTLKDCNGREVFASAEGTSKEKDFKTAYHAALRDAFKSVEELNYSYNGNAESGAQSGQQAAIQAPKPTTVEKESAVSTPKSQEKELQPQPNPTAKESSKYLLNGNTYTLKKTSFGFELYQDQSGTKGKIYQLERNNSYLINAGDLSGSGYFDGFGNFVLERVNPVTDKVIKDILARQ</sequence>
<dbReference type="STRING" id="570521.SAMN04488508_10688"/>
<gene>
    <name evidence="3" type="ORF">SAMN04488508_10688</name>
</gene>
<dbReference type="EMBL" id="FQYP01000006">
    <property type="protein sequence ID" value="SHJ17615.1"/>
    <property type="molecule type" value="Genomic_DNA"/>
</dbReference>
<dbReference type="OrthoDB" id="1274006at2"/>
<dbReference type="RefSeq" id="WP_073316819.1">
    <property type="nucleotide sequence ID" value="NZ_FQYP01000006.1"/>
</dbReference>
<feature type="compositionally biased region" description="Low complexity" evidence="1">
    <location>
        <begin position="148"/>
        <end position="160"/>
    </location>
</feature>
<keyword evidence="4" id="KW-1185">Reference proteome</keyword>
<feature type="signal peptide" evidence="2">
    <location>
        <begin position="1"/>
        <end position="21"/>
    </location>
</feature>
<evidence type="ECO:0000313" key="3">
    <source>
        <dbReference type="EMBL" id="SHJ17615.1"/>
    </source>
</evidence>
<reference evidence="4" key="1">
    <citation type="submission" date="2016-11" db="EMBL/GenBank/DDBJ databases">
        <authorList>
            <person name="Varghese N."/>
            <person name="Submissions S."/>
        </authorList>
    </citation>
    <scope>NUCLEOTIDE SEQUENCE [LARGE SCALE GENOMIC DNA]</scope>
    <source>
        <strain evidence="4">DSM 22623</strain>
    </source>
</reference>
<keyword evidence="2" id="KW-0732">Signal</keyword>
<protein>
    <submittedName>
        <fullName evidence="3">Uncharacterized protein</fullName>
    </submittedName>
</protein>
<evidence type="ECO:0000256" key="2">
    <source>
        <dbReference type="SAM" id="SignalP"/>
    </source>
</evidence>
<accession>A0A1M6H5X0</accession>
<proteinExistence type="predicted"/>
<dbReference type="Proteomes" id="UP000184432">
    <property type="component" value="Unassembled WGS sequence"/>
</dbReference>
<feature type="region of interest" description="Disordered" evidence="1">
    <location>
        <begin position="146"/>
        <end position="195"/>
    </location>
</feature>
<dbReference type="AlphaFoldDB" id="A0A1M6H5X0"/>
<evidence type="ECO:0000256" key="1">
    <source>
        <dbReference type="SAM" id="MobiDB-lite"/>
    </source>
</evidence>
<name>A0A1M6H5X0_9FLAO</name>